<name>A0A1G4K951_9SACH</name>
<keyword evidence="7" id="KW-0539">Nucleus</keyword>
<evidence type="ECO:0000313" key="11">
    <source>
        <dbReference type="Proteomes" id="UP000191024"/>
    </source>
</evidence>
<feature type="region of interest" description="Disordered" evidence="8">
    <location>
        <begin position="773"/>
        <end position="830"/>
    </location>
</feature>
<dbReference type="GO" id="GO:0000981">
    <property type="term" value="F:DNA-binding transcription factor activity, RNA polymerase II-specific"/>
    <property type="evidence" value="ECO:0007669"/>
    <property type="project" value="InterPro"/>
</dbReference>
<dbReference type="OrthoDB" id="4151048at2759"/>
<evidence type="ECO:0000256" key="8">
    <source>
        <dbReference type="SAM" id="MobiDB-lite"/>
    </source>
</evidence>
<feature type="domain" description="Zn(2)-C6 fungal-type" evidence="9">
    <location>
        <begin position="28"/>
        <end position="58"/>
    </location>
</feature>
<keyword evidence="11" id="KW-1185">Reference proteome</keyword>
<dbReference type="InterPro" id="IPR036864">
    <property type="entry name" value="Zn2-C6_fun-type_DNA-bd_sf"/>
</dbReference>
<evidence type="ECO:0000256" key="4">
    <source>
        <dbReference type="ARBA" id="ARBA00023015"/>
    </source>
</evidence>
<dbReference type="CDD" id="cd00067">
    <property type="entry name" value="GAL4"/>
    <property type="match status" value="1"/>
</dbReference>
<keyword evidence="2" id="KW-0479">Metal-binding</keyword>
<keyword evidence="3" id="KW-0862">Zinc</keyword>
<evidence type="ECO:0000313" key="10">
    <source>
        <dbReference type="EMBL" id="SCV00608.1"/>
    </source>
</evidence>
<dbReference type="InterPro" id="IPR052202">
    <property type="entry name" value="Yeast_MetPath_Reg"/>
</dbReference>
<protein>
    <submittedName>
        <fullName evidence="10">LAMI_0G06172g1_1</fullName>
    </submittedName>
</protein>
<feature type="compositionally biased region" description="Acidic residues" evidence="8">
    <location>
        <begin position="705"/>
        <end position="720"/>
    </location>
</feature>
<dbReference type="InterPro" id="IPR001138">
    <property type="entry name" value="Zn2Cys6_DnaBD"/>
</dbReference>
<dbReference type="GO" id="GO:0005634">
    <property type="term" value="C:nucleus"/>
    <property type="evidence" value="ECO:0007669"/>
    <property type="project" value="UniProtKB-SubCell"/>
</dbReference>
<evidence type="ECO:0000259" key="9">
    <source>
        <dbReference type="PROSITE" id="PS50048"/>
    </source>
</evidence>
<dbReference type="SUPFAM" id="SSF57701">
    <property type="entry name" value="Zn2/Cys6 DNA-binding domain"/>
    <property type="match status" value="1"/>
</dbReference>
<keyword evidence="4" id="KW-0805">Transcription regulation</keyword>
<sequence length="870" mass="96709">MSKRKYGSPKAPKAEGLLLSKHMRYSQACDRCRLKKVRCDGVKPVCGACRKVGFQCRTSDKLTRRGFPRGYTEMLEKEVVRLQQQLGGKGTGIGAEVGAETGAEAGDDVGGSAAALAATVTVTDHDGASADRRSRGSDASAATPAEGQLVFVNDSFHLYRNYVAPDGTYLGNATWSKITRQRRDGSGRVDAGVDAWLCEFLTARFQVSHGSLPAALLGKYRGDVNTTRRRVKRCVAHFFKCTMSLVPVLYADAWRQQLFAAVAGTATPTATPTAPALLALLFILQWQWRCFDSRKLFVATKFVCLNSSHRLQSLQCLLLAAYYFLGAPLARGAPPAYSVSDACELLRLAFASVLDLGLFINSHKLVPLAETTTTGGADLQPEERLVTFWCFQFLDSWSTLLAGTPKYNFIMDEFQPPSLASLHNAKLKPFEILLNFVVGSLDGCNLLYSVAQENTHALQQLIEAFKSVLVKYNLYHQLQDHEPYSLPSIVTEFDTPQSSEVQLTLYYLIMKLLTQTKSPAPQTEHAPPPEDTAYEILTLYYLVLVNKIDPKAQLPQQLQISHFMPCNSVDVIRKCLETLFAWATSVQHTDSQLNLRFEKYQSIVSAWCKLWYQDEPHDDLLNRLRTVFKFNLTLPPGRLGFIYDKTDYLNSLSVTTEMPIGKVLFPDFQPQSLPDGFNIFANDTVAPSSLPLPSSASLLFGTDNGQEEDDGYAEDDDDDEEFPLEIPFTRKKHPASKSHPIPKNPMLMRRAGSLFEHRNSGPVTKRAPVARANSDFVMPDENPSLLSNPEPSTSIELPDDKQTESHKNPTDHYALVQGEKPSPQEVGTPRSFVEMLNLPITDDKEKLASSNVDLKGFRKEVHNTSNQINK</sequence>
<dbReference type="PROSITE" id="PS00463">
    <property type="entry name" value="ZN2_CY6_FUNGAL_1"/>
    <property type="match status" value="1"/>
</dbReference>
<feature type="region of interest" description="Disordered" evidence="8">
    <location>
        <begin position="696"/>
        <end position="720"/>
    </location>
</feature>
<dbReference type="EMBL" id="LT598469">
    <property type="protein sequence ID" value="SCV00608.1"/>
    <property type="molecule type" value="Genomic_DNA"/>
</dbReference>
<gene>
    <name evidence="10" type="ORF">LAMI_0G06172G</name>
</gene>
<evidence type="ECO:0000256" key="1">
    <source>
        <dbReference type="ARBA" id="ARBA00004123"/>
    </source>
</evidence>
<dbReference type="CDD" id="cd12148">
    <property type="entry name" value="fungal_TF_MHR"/>
    <property type="match status" value="1"/>
</dbReference>
<dbReference type="Proteomes" id="UP000191024">
    <property type="component" value="Chromosome G"/>
</dbReference>
<keyword evidence="6" id="KW-0804">Transcription</keyword>
<proteinExistence type="predicted"/>
<dbReference type="PANTHER" id="PTHR47782:SF10">
    <property type="entry name" value="PROTEIN SIP4"/>
    <property type="match status" value="1"/>
</dbReference>
<evidence type="ECO:0000256" key="3">
    <source>
        <dbReference type="ARBA" id="ARBA00022833"/>
    </source>
</evidence>
<evidence type="ECO:0000256" key="6">
    <source>
        <dbReference type="ARBA" id="ARBA00023163"/>
    </source>
</evidence>
<dbReference type="Gene3D" id="4.10.240.10">
    <property type="entry name" value="Zn(2)-C6 fungal-type DNA-binding domain"/>
    <property type="match status" value="1"/>
</dbReference>
<dbReference type="GO" id="GO:0008270">
    <property type="term" value="F:zinc ion binding"/>
    <property type="evidence" value="ECO:0007669"/>
    <property type="project" value="InterPro"/>
</dbReference>
<evidence type="ECO:0000256" key="7">
    <source>
        <dbReference type="ARBA" id="ARBA00023242"/>
    </source>
</evidence>
<keyword evidence="5" id="KW-0238">DNA-binding</keyword>
<dbReference type="PANTHER" id="PTHR47782">
    <property type="entry name" value="ZN(II)2CYS6 TRANSCRIPTION FACTOR (EUROFUNG)-RELATED"/>
    <property type="match status" value="1"/>
</dbReference>
<comment type="subcellular location">
    <subcellularLocation>
        <location evidence="1">Nucleus</location>
    </subcellularLocation>
</comment>
<dbReference type="GO" id="GO:0043565">
    <property type="term" value="F:sequence-specific DNA binding"/>
    <property type="evidence" value="ECO:0007669"/>
    <property type="project" value="TreeGrafter"/>
</dbReference>
<evidence type="ECO:0000256" key="2">
    <source>
        <dbReference type="ARBA" id="ARBA00022723"/>
    </source>
</evidence>
<reference evidence="10 11" key="1">
    <citation type="submission" date="2016-03" db="EMBL/GenBank/DDBJ databases">
        <authorList>
            <person name="Devillers H."/>
        </authorList>
    </citation>
    <scope>NUCLEOTIDE SEQUENCE [LARGE SCALE GENOMIC DNA]</scope>
    <source>
        <strain evidence="10">CBS 11717</strain>
    </source>
</reference>
<dbReference type="PROSITE" id="PS50048">
    <property type="entry name" value="ZN2_CY6_FUNGAL_2"/>
    <property type="match status" value="1"/>
</dbReference>
<dbReference type="GO" id="GO:0045944">
    <property type="term" value="P:positive regulation of transcription by RNA polymerase II"/>
    <property type="evidence" value="ECO:0007669"/>
    <property type="project" value="TreeGrafter"/>
</dbReference>
<evidence type="ECO:0000256" key="5">
    <source>
        <dbReference type="ARBA" id="ARBA00023125"/>
    </source>
</evidence>
<feature type="compositionally biased region" description="Polar residues" evidence="8">
    <location>
        <begin position="784"/>
        <end position="795"/>
    </location>
</feature>
<organism evidence="10 11">
    <name type="scientific">Lachancea mirantina</name>
    <dbReference type="NCBI Taxonomy" id="1230905"/>
    <lineage>
        <taxon>Eukaryota</taxon>
        <taxon>Fungi</taxon>
        <taxon>Dikarya</taxon>
        <taxon>Ascomycota</taxon>
        <taxon>Saccharomycotina</taxon>
        <taxon>Saccharomycetes</taxon>
        <taxon>Saccharomycetales</taxon>
        <taxon>Saccharomycetaceae</taxon>
        <taxon>Lachancea</taxon>
    </lineage>
</organism>
<dbReference type="SMART" id="SM00066">
    <property type="entry name" value="GAL4"/>
    <property type="match status" value="1"/>
</dbReference>
<dbReference type="Pfam" id="PF00172">
    <property type="entry name" value="Zn_clus"/>
    <property type="match status" value="1"/>
</dbReference>
<feature type="compositionally biased region" description="Basic and acidic residues" evidence="8">
    <location>
        <begin position="798"/>
        <end position="810"/>
    </location>
</feature>
<dbReference type="AlphaFoldDB" id="A0A1G4K951"/>
<accession>A0A1G4K951</accession>